<keyword evidence="1" id="KW-0472">Membrane</keyword>
<evidence type="ECO:0000313" key="2">
    <source>
        <dbReference type="EMBL" id="JAT24404.1"/>
    </source>
</evidence>
<dbReference type="SUPFAM" id="SSF81321">
    <property type="entry name" value="Family A G protein-coupled receptor-like"/>
    <property type="match status" value="1"/>
</dbReference>
<keyword evidence="1" id="KW-1133">Transmembrane helix</keyword>
<gene>
    <name evidence="2" type="ORF">g.51432</name>
</gene>
<evidence type="ECO:0008006" key="3">
    <source>
        <dbReference type="Google" id="ProtNLM"/>
    </source>
</evidence>
<feature type="transmembrane region" description="Helical" evidence="1">
    <location>
        <begin position="30"/>
        <end position="55"/>
    </location>
</feature>
<protein>
    <recommendedName>
        <fullName evidence="3">G-protein coupled receptors family 1 profile domain-containing protein</fullName>
    </recommendedName>
</protein>
<accession>A0A1B6LLN3</accession>
<evidence type="ECO:0000256" key="1">
    <source>
        <dbReference type="SAM" id="Phobius"/>
    </source>
</evidence>
<name>A0A1B6LLN3_9HEMI</name>
<proteinExistence type="predicted"/>
<feature type="non-terminal residue" evidence="2">
    <location>
        <position position="116"/>
    </location>
</feature>
<dbReference type="EMBL" id="GEBQ01015573">
    <property type="protein sequence ID" value="JAT24404.1"/>
    <property type="molecule type" value="Transcribed_RNA"/>
</dbReference>
<dbReference type="Gene3D" id="1.20.1070.10">
    <property type="entry name" value="Rhodopsin 7-helix transmembrane proteins"/>
    <property type="match status" value="1"/>
</dbReference>
<keyword evidence="1" id="KW-0812">Transmembrane</keyword>
<feature type="transmembrane region" description="Helical" evidence="1">
    <location>
        <begin position="62"/>
        <end position="80"/>
    </location>
</feature>
<organism evidence="2">
    <name type="scientific">Graphocephala atropunctata</name>
    <dbReference type="NCBI Taxonomy" id="36148"/>
    <lineage>
        <taxon>Eukaryota</taxon>
        <taxon>Metazoa</taxon>
        <taxon>Ecdysozoa</taxon>
        <taxon>Arthropoda</taxon>
        <taxon>Hexapoda</taxon>
        <taxon>Insecta</taxon>
        <taxon>Pterygota</taxon>
        <taxon>Neoptera</taxon>
        <taxon>Paraneoptera</taxon>
        <taxon>Hemiptera</taxon>
        <taxon>Auchenorrhyncha</taxon>
        <taxon>Membracoidea</taxon>
        <taxon>Cicadellidae</taxon>
        <taxon>Cicadellinae</taxon>
        <taxon>Cicadellini</taxon>
        <taxon>Graphocephala</taxon>
    </lineage>
</organism>
<dbReference type="AlphaFoldDB" id="A0A1B6LLN3"/>
<reference evidence="2" key="1">
    <citation type="submission" date="2015-11" db="EMBL/GenBank/DDBJ databases">
        <title>De novo transcriptome assembly of four potential Pierce s Disease insect vectors from Arizona vineyards.</title>
        <authorList>
            <person name="Tassone E.E."/>
        </authorList>
    </citation>
    <scope>NUCLEOTIDE SEQUENCE</scope>
</reference>
<sequence>MALNLSKTSEKFVFLDGLEPIIPGPLLPSWFLWTFIGVIVLGGTLTNGVLAVCIARRRMLPAILHLCLTDIASLLFLAPYEILLLSDVSGVWIFPRECCPVFLGLEVILGTATVYI</sequence>